<evidence type="ECO:0000313" key="4">
    <source>
        <dbReference type="Proteomes" id="UP001470230"/>
    </source>
</evidence>
<name>A0ABR2GL56_9EUKA</name>
<reference evidence="2 4" key="1">
    <citation type="submission" date="2024-04" db="EMBL/GenBank/DDBJ databases">
        <title>Tritrichomonas musculus Genome.</title>
        <authorList>
            <person name="Alves-Ferreira E."/>
            <person name="Grigg M."/>
            <person name="Lorenzi H."/>
            <person name="Galac M."/>
        </authorList>
    </citation>
    <scope>NUCLEOTIDE SEQUENCE [LARGE SCALE GENOMIC DNA]</scope>
    <source>
        <strain evidence="2 4">EAF2021</strain>
    </source>
</reference>
<protein>
    <recommendedName>
        <fullName evidence="1">DDE-1 domain-containing protein</fullName>
    </recommendedName>
</protein>
<comment type="caution">
    <text evidence="2">The sequence shown here is derived from an EMBL/GenBank/DDBJ whole genome shotgun (WGS) entry which is preliminary data.</text>
</comment>
<dbReference type="EMBL" id="JAPFFF010000568">
    <property type="protein sequence ID" value="KAK8833960.1"/>
    <property type="molecule type" value="Genomic_DNA"/>
</dbReference>
<dbReference type="Pfam" id="PF03184">
    <property type="entry name" value="DDE_1"/>
    <property type="match status" value="1"/>
</dbReference>
<accession>A0ABR2GL56</accession>
<dbReference type="EMBL" id="JAPFFF010000017">
    <property type="protein sequence ID" value="KAK8863941.1"/>
    <property type="molecule type" value="Genomic_DNA"/>
</dbReference>
<keyword evidence="4" id="KW-1185">Reference proteome</keyword>
<sequence length="200" mass="23075">MLSHNCIGEALPPFVIIPDLENCPHETKNTFLVWTINFINWISCYRLKLDEEIRYNDALLILDGHNSRENPLAIYLLKLFNINVLILPTHTTHLLQMIDVVLARKFKKRFSKKFSKKLTNQCLLNNNSIASAIRQCVISSLVNAWSETCTVEDCLTAARVTSTYPFEPNDVLTSTFVHVLNEEEVEVMKKKKKKNVRIIE</sequence>
<organism evidence="2 4">
    <name type="scientific">Tritrichomonas musculus</name>
    <dbReference type="NCBI Taxonomy" id="1915356"/>
    <lineage>
        <taxon>Eukaryota</taxon>
        <taxon>Metamonada</taxon>
        <taxon>Parabasalia</taxon>
        <taxon>Tritrichomonadida</taxon>
        <taxon>Tritrichomonadidae</taxon>
        <taxon>Tritrichomonas</taxon>
    </lineage>
</organism>
<proteinExistence type="predicted"/>
<evidence type="ECO:0000313" key="2">
    <source>
        <dbReference type="EMBL" id="KAK8833960.1"/>
    </source>
</evidence>
<feature type="domain" description="DDE-1" evidence="1">
    <location>
        <begin position="54"/>
        <end position="146"/>
    </location>
</feature>
<evidence type="ECO:0000259" key="1">
    <source>
        <dbReference type="Pfam" id="PF03184"/>
    </source>
</evidence>
<evidence type="ECO:0000313" key="3">
    <source>
        <dbReference type="EMBL" id="KAK8863941.1"/>
    </source>
</evidence>
<dbReference type="Proteomes" id="UP001470230">
    <property type="component" value="Unassembled WGS sequence"/>
</dbReference>
<gene>
    <name evidence="3" type="ORF">M9Y10_011634</name>
    <name evidence="2" type="ORF">M9Y10_037482</name>
</gene>
<dbReference type="InterPro" id="IPR004875">
    <property type="entry name" value="DDE_SF_endonuclease_dom"/>
</dbReference>